<evidence type="ECO:0000313" key="2">
    <source>
        <dbReference type="Proteomes" id="UP000664534"/>
    </source>
</evidence>
<sequence length="64" mass="7536">MPTIQKIHVRYVNKKKLNDLLKSLFTADTYEFEENETDKTLILTVPRKLSDEELEKIKPDKAKS</sequence>
<dbReference type="AlphaFoldDB" id="A0A8H3IT32"/>
<protein>
    <submittedName>
        <fullName evidence="1">Uncharacterized protein</fullName>
    </submittedName>
</protein>
<reference evidence="1" key="1">
    <citation type="submission" date="2021-03" db="EMBL/GenBank/DDBJ databases">
        <authorList>
            <person name="Tagirdzhanova G."/>
        </authorList>
    </citation>
    <scope>NUCLEOTIDE SEQUENCE</scope>
</reference>
<name>A0A8H3IT32_9LECA</name>
<dbReference type="Proteomes" id="UP000664534">
    <property type="component" value="Unassembled WGS sequence"/>
</dbReference>
<proteinExistence type="predicted"/>
<organism evidence="1 2">
    <name type="scientific">Imshaugia aleurites</name>
    <dbReference type="NCBI Taxonomy" id="172621"/>
    <lineage>
        <taxon>Eukaryota</taxon>
        <taxon>Fungi</taxon>
        <taxon>Dikarya</taxon>
        <taxon>Ascomycota</taxon>
        <taxon>Pezizomycotina</taxon>
        <taxon>Lecanoromycetes</taxon>
        <taxon>OSLEUM clade</taxon>
        <taxon>Lecanoromycetidae</taxon>
        <taxon>Lecanorales</taxon>
        <taxon>Lecanorineae</taxon>
        <taxon>Parmeliaceae</taxon>
        <taxon>Imshaugia</taxon>
    </lineage>
</organism>
<dbReference type="EMBL" id="CAJPDT010000039">
    <property type="protein sequence ID" value="CAF9925239.1"/>
    <property type="molecule type" value="Genomic_DNA"/>
</dbReference>
<keyword evidence="2" id="KW-1185">Reference proteome</keyword>
<accession>A0A8H3IT32</accession>
<comment type="caution">
    <text evidence="1">The sequence shown here is derived from an EMBL/GenBank/DDBJ whole genome shotgun (WGS) entry which is preliminary data.</text>
</comment>
<evidence type="ECO:0000313" key="1">
    <source>
        <dbReference type="EMBL" id="CAF9925239.1"/>
    </source>
</evidence>
<gene>
    <name evidence="1" type="ORF">IMSHALPRED_006420</name>
</gene>